<organism evidence="1 2">
    <name type="scientific">Ceratodon purpureus</name>
    <name type="common">Fire moss</name>
    <name type="synonym">Dicranum purpureum</name>
    <dbReference type="NCBI Taxonomy" id="3225"/>
    <lineage>
        <taxon>Eukaryota</taxon>
        <taxon>Viridiplantae</taxon>
        <taxon>Streptophyta</taxon>
        <taxon>Embryophyta</taxon>
        <taxon>Bryophyta</taxon>
        <taxon>Bryophytina</taxon>
        <taxon>Bryopsida</taxon>
        <taxon>Dicranidae</taxon>
        <taxon>Pseudoditrichales</taxon>
        <taxon>Ditrichaceae</taxon>
        <taxon>Ceratodon</taxon>
    </lineage>
</organism>
<evidence type="ECO:0000313" key="1">
    <source>
        <dbReference type="EMBL" id="KAG0557374.1"/>
    </source>
</evidence>
<gene>
    <name evidence="1" type="ORF">KC19_11G124400</name>
</gene>
<keyword evidence="2" id="KW-1185">Reference proteome</keyword>
<sequence length="103" mass="11361">MKQVGNVGWSRVQDCGMGLESPAAGSEWPCFLPKAPLCSRISSGYMHCCISITFWMKLLRPVYFSSLLLPDFPHFFQKIVLRFGDEILGKRGSCVGSGADEIG</sequence>
<protein>
    <submittedName>
        <fullName evidence="1">Uncharacterized protein</fullName>
    </submittedName>
</protein>
<accession>A0A8T0GGC8</accession>
<proteinExistence type="predicted"/>
<dbReference type="EMBL" id="CM026432">
    <property type="protein sequence ID" value="KAG0557374.1"/>
    <property type="molecule type" value="Genomic_DNA"/>
</dbReference>
<name>A0A8T0GGC8_CERPU</name>
<reference evidence="1 2" key="1">
    <citation type="submission" date="2020-06" db="EMBL/GenBank/DDBJ databases">
        <title>WGS assembly of Ceratodon purpureus strain R40.</title>
        <authorList>
            <person name="Carey S.B."/>
            <person name="Jenkins J."/>
            <person name="Shu S."/>
            <person name="Lovell J.T."/>
            <person name="Sreedasyam A."/>
            <person name="Maumus F."/>
            <person name="Tiley G.P."/>
            <person name="Fernandez-Pozo N."/>
            <person name="Barry K."/>
            <person name="Chen C."/>
            <person name="Wang M."/>
            <person name="Lipzen A."/>
            <person name="Daum C."/>
            <person name="Saski C.A."/>
            <person name="Payton A.C."/>
            <person name="Mcbreen J.C."/>
            <person name="Conrad R.E."/>
            <person name="Kollar L.M."/>
            <person name="Olsson S."/>
            <person name="Huttunen S."/>
            <person name="Landis J.B."/>
            <person name="Wickett N.J."/>
            <person name="Johnson M.G."/>
            <person name="Rensing S.A."/>
            <person name="Grimwood J."/>
            <person name="Schmutz J."/>
            <person name="Mcdaniel S.F."/>
        </authorList>
    </citation>
    <scope>NUCLEOTIDE SEQUENCE [LARGE SCALE GENOMIC DNA]</scope>
    <source>
        <strain evidence="1 2">R40</strain>
    </source>
</reference>
<evidence type="ECO:0000313" key="2">
    <source>
        <dbReference type="Proteomes" id="UP000822688"/>
    </source>
</evidence>
<dbReference type="Proteomes" id="UP000822688">
    <property type="component" value="Chromosome 11"/>
</dbReference>
<dbReference type="AlphaFoldDB" id="A0A8T0GGC8"/>
<comment type="caution">
    <text evidence="1">The sequence shown here is derived from an EMBL/GenBank/DDBJ whole genome shotgun (WGS) entry which is preliminary data.</text>
</comment>